<dbReference type="EMBL" id="CYZU01000046">
    <property type="protein sequence ID" value="CUO96202.1"/>
    <property type="molecule type" value="Genomic_DNA"/>
</dbReference>
<protein>
    <recommendedName>
        <fullName evidence="3">Transglutaminase-like domain-containing protein</fullName>
    </recommendedName>
</protein>
<gene>
    <name evidence="1" type="ORF">ERS852491_03848</name>
</gene>
<reference evidence="1 2" key="1">
    <citation type="submission" date="2015-09" db="EMBL/GenBank/DDBJ databases">
        <authorList>
            <consortium name="Pathogen Informatics"/>
        </authorList>
    </citation>
    <scope>NUCLEOTIDE SEQUENCE [LARGE SCALE GENOMIC DNA]</scope>
    <source>
        <strain evidence="1 2">2789STDY5834876</strain>
    </source>
</reference>
<proteinExistence type="predicted"/>
<organism evidence="1 2">
    <name type="scientific">Faecalicatena contorta</name>
    <dbReference type="NCBI Taxonomy" id="39482"/>
    <lineage>
        <taxon>Bacteria</taxon>
        <taxon>Bacillati</taxon>
        <taxon>Bacillota</taxon>
        <taxon>Clostridia</taxon>
        <taxon>Lachnospirales</taxon>
        <taxon>Lachnospiraceae</taxon>
        <taxon>Faecalicatena</taxon>
    </lineage>
</organism>
<evidence type="ECO:0008006" key="3">
    <source>
        <dbReference type="Google" id="ProtNLM"/>
    </source>
</evidence>
<sequence>MNFIRKHQKAVFIAGLAIIFLVILAYWQRQVTLSNATATKLKDEPRNSGEVVSTFYYDQLTAKEAAVYDLMREKLDRMEGGVVTFPEAMSGPEYLRVTTALEDEGYNYFYGFYDIPMTEDDIYVKYKESDLTTVKDKVIRKAILFLSCAEGINRAGEYGEDGKVQNLAAVQEGLSVNSEEKVSEIIQTQNETEEILDSIMKGLPADYGEKKTVDYFLSWLDENISFASGIEEEASSVSSMAEVFDGVYIYNSLSAVTRNKATSLGYAKILSELCGRAGMESHVVLGMWNKSRSIQQSYVFCAVDMNGQTIYVDASGAKGSDLGDQKYLTQQEAMNHMKFVEYFTYD</sequence>
<evidence type="ECO:0000313" key="1">
    <source>
        <dbReference type="EMBL" id="CUO96202.1"/>
    </source>
</evidence>
<evidence type="ECO:0000313" key="2">
    <source>
        <dbReference type="Proteomes" id="UP000095544"/>
    </source>
</evidence>
<dbReference type="OrthoDB" id="2061884at2"/>
<name>A0A174J957_9FIRM</name>
<dbReference type="Proteomes" id="UP000095544">
    <property type="component" value="Unassembled WGS sequence"/>
</dbReference>
<dbReference type="STRING" id="39482.ERS852491_03848"/>
<dbReference type="RefSeq" id="WP_055154694.1">
    <property type="nucleotide sequence ID" value="NZ_CYZU01000046.1"/>
</dbReference>
<accession>A0A174J957</accession>
<dbReference type="AlphaFoldDB" id="A0A174J957"/>